<comment type="caution">
    <text evidence="2">The sequence shown here is derived from an EMBL/GenBank/DDBJ whole genome shotgun (WGS) entry which is preliminary data.</text>
</comment>
<reference evidence="3" key="1">
    <citation type="journal article" date="2019" name="Int. J. Syst. Evol. Microbiol.">
        <title>The Global Catalogue of Microorganisms (GCM) 10K type strain sequencing project: providing services to taxonomists for standard genome sequencing and annotation.</title>
        <authorList>
            <consortium name="The Broad Institute Genomics Platform"/>
            <consortium name="The Broad Institute Genome Sequencing Center for Infectious Disease"/>
            <person name="Wu L."/>
            <person name="Ma J."/>
        </authorList>
    </citation>
    <scope>NUCLEOTIDE SEQUENCE [LARGE SCALE GENOMIC DNA]</scope>
    <source>
        <strain evidence="3">JCM 17938</strain>
    </source>
</reference>
<name>A0ABP8TZU3_9ACTN</name>
<accession>A0ABP8TZU3</accession>
<sequence length="145" mass="15216">MNFRTKTAAALAAVGIAAGALMSMASGADAASAPCSGYTYRSKAAVNVPLVGGTRVTVGYTYWYQKSYAHSPTRMCAVTRPASAYAGKTNWLYVALESNAGIDRDGGNYRYYAGPVTVARSGRVSLYAEVGLKTGKKYSATLDSI</sequence>
<evidence type="ECO:0008006" key="4">
    <source>
        <dbReference type="Google" id="ProtNLM"/>
    </source>
</evidence>
<feature type="chain" id="PRO_5046891661" description="Spore-associated protein A" evidence="1">
    <location>
        <begin position="31"/>
        <end position="145"/>
    </location>
</feature>
<keyword evidence="3" id="KW-1185">Reference proteome</keyword>
<protein>
    <recommendedName>
        <fullName evidence="4">Spore-associated protein A</fullName>
    </recommendedName>
</protein>
<evidence type="ECO:0000313" key="2">
    <source>
        <dbReference type="EMBL" id="GAA4617578.1"/>
    </source>
</evidence>
<organism evidence="2 3">
    <name type="scientific">Actinoallomurus liliacearum</name>
    <dbReference type="NCBI Taxonomy" id="1080073"/>
    <lineage>
        <taxon>Bacteria</taxon>
        <taxon>Bacillati</taxon>
        <taxon>Actinomycetota</taxon>
        <taxon>Actinomycetes</taxon>
        <taxon>Streptosporangiales</taxon>
        <taxon>Thermomonosporaceae</taxon>
        <taxon>Actinoallomurus</taxon>
    </lineage>
</organism>
<proteinExistence type="predicted"/>
<evidence type="ECO:0000256" key="1">
    <source>
        <dbReference type="SAM" id="SignalP"/>
    </source>
</evidence>
<keyword evidence="1" id="KW-0732">Signal</keyword>
<feature type="signal peptide" evidence="1">
    <location>
        <begin position="1"/>
        <end position="30"/>
    </location>
</feature>
<evidence type="ECO:0000313" key="3">
    <source>
        <dbReference type="Proteomes" id="UP001500212"/>
    </source>
</evidence>
<dbReference type="EMBL" id="BAABHJ010000040">
    <property type="protein sequence ID" value="GAA4617578.1"/>
    <property type="molecule type" value="Genomic_DNA"/>
</dbReference>
<dbReference type="RefSeq" id="WP_345365819.1">
    <property type="nucleotide sequence ID" value="NZ_BAABHJ010000040.1"/>
</dbReference>
<gene>
    <name evidence="2" type="ORF">GCM10023195_78540</name>
</gene>
<dbReference type="Proteomes" id="UP001500212">
    <property type="component" value="Unassembled WGS sequence"/>
</dbReference>